<dbReference type="EMBL" id="BK015811">
    <property type="protein sequence ID" value="DAE26185.1"/>
    <property type="molecule type" value="Genomic_DNA"/>
</dbReference>
<reference evidence="1" key="1">
    <citation type="journal article" date="2021" name="Proc. Natl. Acad. Sci. U.S.A.">
        <title>A Catalog of Tens of Thousands of Viruses from Human Metagenomes Reveals Hidden Associations with Chronic Diseases.</title>
        <authorList>
            <person name="Tisza M.J."/>
            <person name="Buck C.B."/>
        </authorList>
    </citation>
    <scope>NUCLEOTIDE SEQUENCE</scope>
    <source>
        <strain evidence="1">CtcMb1</strain>
    </source>
</reference>
<name>A0A8S5R526_9CAUD</name>
<accession>A0A8S5R526</accession>
<evidence type="ECO:0000313" key="1">
    <source>
        <dbReference type="EMBL" id="DAE26185.1"/>
    </source>
</evidence>
<proteinExistence type="predicted"/>
<protein>
    <submittedName>
        <fullName evidence="1">Head closure knob</fullName>
    </submittedName>
</protein>
<sequence>MSLLDDFARPCVLLEKSRTPDGAGGYVTIWTDGAEFANYQMLDTSMEARRAEKEGVTSVYSVLVQKAVPIDYNDFFRDKTTGETYRVTSEPKDKQTPKSASFDLKYFTAEKKALPT</sequence>
<organism evidence="1">
    <name type="scientific">Siphoviridae sp. ctcMb1</name>
    <dbReference type="NCBI Taxonomy" id="2827276"/>
    <lineage>
        <taxon>Viruses</taxon>
        <taxon>Duplodnaviria</taxon>
        <taxon>Heunggongvirae</taxon>
        <taxon>Uroviricota</taxon>
        <taxon>Caudoviricetes</taxon>
    </lineage>
</organism>